<reference evidence="4" key="1">
    <citation type="journal article" date="2019" name="Int. J. Syst. Evol. Microbiol.">
        <title>The Global Catalogue of Microorganisms (GCM) 10K type strain sequencing project: providing services to taxonomists for standard genome sequencing and annotation.</title>
        <authorList>
            <consortium name="The Broad Institute Genomics Platform"/>
            <consortium name="The Broad Institute Genome Sequencing Center for Infectious Disease"/>
            <person name="Wu L."/>
            <person name="Ma J."/>
        </authorList>
    </citation>
    <scope>NUCLEOTIDE SEQUENCE [LARGE SCALE GENOMIC DNA]</scope>
    <source>
        <strain evidence="4">NBRC 112502</strain>
    </source>
</reference>
<dbReference type="Gene3D" id="3.90.850.10">
    <property type="entry name" value="Fumarylacetoacetase-like, C-terminal domain"/>
    <property type="match status" value="1"/>
</dbReference>
<dbReference type="PANTHER" id="PTHR30143">
    <property type="entry name" value="ACID HYDRATASE"/>
    <property type="match status" value="1"/>
</dbReference>
<feature type="domain" description="Fumarylacetoacetase-like C-terminal" evidence="2">
    <location>
        <begin position="97"/>
        <end position="254"/>
    </location>
</feature>
<dbReference type="PANTHER" id="PTHR30143:SF0">
    <property type="entry name" value="2-KETO-4-PENTENOATE HYDRATASE"/>
    <property type="match status" value="1"/>
</dbReference>
<dbReference type="RefSeq" id="WP_284257441.1">
    <property type="nucleotide sequence ID" value="NZ_BSOS01000033.1"/>
</dbReference>
<dbReference type="SUPFAM" id="SSF56529">
    <property type="entry name" value="FAH"/>
    <property type="match status" value="1"/>
</dbReference>
<proteinExistence type="predicted"/>
<protein>
    <submittedName>
        <fullName evidence="3">2-keto-4-pentenoate hydratase</fullName>
    </submittedName>
</protein>
<dbReference type="InterPro" id="IPR036663">
    <property type="entry name" value="Fumarylacetoacetase_C_sf"/>
</dbReference>
<keyword evidence="1" id="KW-0456">Lyase</keyword>
<evidence type="ECO:0000259" key="2">
    <source>
        <dbReference type="Pfam" id="PF01557"/>
    </source>
</evidence>
<name>A0ABQ6A3J1_9PROT</name>
<evidence type="ECO:0000313" key="4">
    <source>
        <dbReference type="Proteomes" id="UP001156641"/>
    </source>
</evidence>
<comment type="caution">
    <text evidence="3">The sequence shown here is derived from an EMBL/GenBank/DDBJ whole genome shotgun (WGS) entry which is preliminary data.</text>
</comment>
<dbReference type="InterPro" id="IPR050772">
    <property type="entry name" value="Hydratase-Decarb/MhpD_sf"/>
</dbReference>
<dbReference type="EMBL" id="BSOS01000033">
    <property type="protein sequence ID" value="GLR66739.1"/>
    <property type="molecule type" value="Genomic_DNA"/>
</dbReference>
<keyword evidence="4" id="KW-1185">Reference proteome</keyword>
<gene>
    <name evidence="3" type="ORF">GCM10010909_14190</name>
</gene>
<dbReference type="Proteomes" id="UP001156641">
    <property type="component" value="Unassembled WGS sequence"/>
</dbReference>
<accession>A0ABQ6A3J1</accession>
<organism evidence="3 4">
    <name type="scientific">Acidocella aquatica</name>
    <dbReference type="NCBI Taxonomy" id="1922313"/>
    <lineage>
        <taxon>Bacteria</taxon>
        <taxon>Pseudomonadati</taxon>
        <taxon>Pseudomonadota</taxon>
        <taxon>Alphaproteobacteria</taxon>
        <taxon>Acetobacterales</taxon>
        <taxon>Acidocellaceae</taxon>
        <taxon>Acidocella</taxon>
    </lineage>
</organism>
<evidence type="ECO:0000256" key="1">
    <source>
        <dbReference type="ARBA" id="ARBA00023239"/>
    </source>
</evidence>
<dbReference type="Pfam" id="PF01557">
    <property type="entry name" value="FAA_hydrolase"/>
    <property type="match status" value="1"/>
</dbReference>
<dbReference type="InterPro" id="IPR011234">
    <property type="entry name" value="Fumarylacetoacetase-like_C"/>
</dbReference>
<sequence length="256" mass="27084">MTNLSELAAGLDEAARTATAVPQLTDTYPNLSVADAYAIQTLSVARRWARGERRAGYKMGLTSRAKMQQMGVAEVIWGRLTDAMRLEEGGEMSHARYTHPRVEPEIAYIMRKPLSGNVSLAEALDAVEAIAPAMEIIDSRYKNFKFALADVIADNSSSSGFYLGAWANPSTDVANLGIVMELNGRPVQIGSTAAILGNPIRSLVSAARLVGSVGESLQPGDIVLAGGATAAHALSPGDFVRTSFQNLGAVSFNVTA</sequence>
<evidence type="ECO:0000313" key="3">
    <source>
        <dbReference type="EMBL" id="GLR66739.1"/>
    </source>
</evidence>